<keyword evidence="2" id="KW-0663">Pyridoxal phosphate</keyword>
<dbReference type="Pfam" id="PF00155">
    <property type="entry name" value="Aminotran_1_2"/>
    <property type="match status" value="1"/>
</dbReference>
<dbReference type="Proteomes" id="UP000271683">
    <property type="component" value="Unassembled WGS sequence"/>
</dbReference>
<dbReference type="SUPFAM" id="SSF46785">
    <property type="entry name" value="Winged helix' DNA-binding domain"/>
    <property type="match status" value="1"/>
</dbReference>
<feature type="region of interest" description="Disordered" evidence="6">
    <location>
        <begin position="233"/>
        <end position="252"/>
    </location>
</feature>
<feature type="region of interest" description="Disordered" evidence="6">
    <location>
        <begin position="54"/>
        <end position="129"/>
    </location>
</feature>
<evidence type="ECO:0000256" key="3">
    <source>
        <dbReference type="ARBA" id="ARBA00023015"/>
    </source>
</evidence>
<comment type="similarity">
    <text evidence="1">In the C-terminal section; belongs to the class-I pyridoxal-phosphate-dependent aminotransferase family.</text>
</comment>
<dbReference type="PANTHER" id="PTHR46577">
    <property type="entry name" value="HTH-TYPE TRANSCRIPTIONAL REGULATORY PROTEIN GABR"/>
    <property type="match status" value="1"/>
</dbReference>
<dbReference type="GO" id="GO:0003677">
    <property type="term" value="F:DNA binding"/>
    <property type="evidence" value="ECO:0007669"/>
    <property type="project" value="UniProtKB-KW"/>
</dbReference>
<evidence type="ECO:0000259" key="7">
    <source>
        <dbReference type="PROSITE" id="PS50949"/>
    </source>
</evidence>
<gene>
    <name evidence="8" type="ORF">EDD30_1958</name>
</gene>
<dbReference type="AlphaFoldDB" id="A0A3N1GFW9"/>
<evidence type="ECO:0000313" key="8">
    <source>
        <dbReference type="EMBL" id="ROP29173.1"/>
    </source>
</evidence>
<dbReference type="CDD" id="cd00609">
    <property type="entry name" value="AAT_like"/>
    <property type="match status" value="1"/>
</dbReference>
<organism evidence="8 9">
    <name type="scientific">Couchioplanes caeruleus</name>
    <dbReference type="NCBI Taxonomy" id="56438"/>
    <lineage>
        <taxon>Bacteria</taxon>
        <taxon>Bacillati</taxon>
        <taxon>Actinomycetota</taxon>
        <taxon>Actinomycetes</taxon>
        <taxon>Micromonosporales</taxon>
        <taxon>Micromonosporaceae</taxon>
        <taxon>Couchioplanes</taxon>
    </lineage>
</organism>
<dbReference type="InterPro" id="IPR015421">
    <property type="entry name" value="PyrdxlP-dep_Trfase_major"/>
</dbReference>
<dbReference type="InterPro" id="IPR036388">
    <property type="entry name" value="WH-like_DNA-bd_sf"/>
</dbReference>
<dbReference type="PANTHER" id="PTHR46577:SF1">
    <property type="entry name" value="HTH-TYPE TRANSCRIPTIONAL REGULATORY PROTEIN GABR"/>
    <property type="match status" value="1"/>
</dbReference>
<reference evidence="8 9" key="1">
    <citation type="submission" date="2018-11" db="EMBL/GenBank/DDBJ databases">
        <title>Sequencing the genomes of 1000 actinobacteria strains.</title>
        <authorList>
            <person name="Klenk H.-P."/>
        </authorList>
    </citation>
    <scope>NUCLEOTIDE SEQUENCE [LARGE SCALE GENOMIC DNA]</scope>
    <source>
        <strain evidence="8 9">DSM 43634</strain>
    </source>
</reference>
<evidence type="ECO:0000256" key="4">
    <source>
        <dbReference type="ARBA" id="ARBA00023125"/>
    </source>
</evidence>
<dbReference type="InterPro" id="IPR036390">
    <property type="entry name" value="WH_DNA-bd_sf"/>
</dbReference>
<keyword evidence="5" id="KW-0804">Transcription</keyword>
<evidence type="ECO:0000256" key="5">
    <source>
        <dbReference type="ARBA" id="ARBA00023163"/>
    </source>
</evidence>
<keyword evidence="4" id="KW-0238">DNA-binding</keyword>
<evidence type="ECO:0000256" key="1">
    <source>
        <dbReference type="ARBA" id="ARBA00005384"/>
    </source>
</evidence>
<dbReference type="CDD" id="cd07377">
    <property type="entry name" value="WHTH_GntR"/>
    <property type="match status" value="1"/>
</dbReference>
<evidence type="ECO:0000313" key="9">
    <source>
        <dbReference type="Proteomes" id="UP000271683"/>
    </source>
</evidence>
<sequence length="614" mass="64004">MVVGGAAELALVTLLLVQREARAGDMETISGVAESQRATTVPPRVVRVRLVPAAGRPGCADPGVPGRADDGCADDGRVDDGRGRADGEPGRVDDGCPADGADTAEGGSSASSRATGASLRGLVPSDVRPAPSTPIPAIFSVTSENGHVDLIISLDGTDGTTVQVYRAIRRAIADGRLPVGHRLPATRVLAADLGVARNSVATAYERLVAEGSLVARTGSGTFVAPVATAPVPRRAPADPLRPRAGWTFDPLPTSAGTPAPRYDFRTGIPDARLFPFESWRRLVAAELRLRAHDPGGYADPAGHPALRSAIARYLGYSRSLRAGTDDVLVTNGAQHALDLIGRVLLRPGDVVAVEEPGYPPARRLFASQGARVVGVPVDAEGLVVDALPRAARVVYTTPSHQFPLGRVMSVARRQALLDWAARRQAAVVEDDYDTEFRFSARPLEPLYGLDGTGRVLYVGTFSKTMLPSVRTGFVLAPAALRGALAAARQLGDGFGQIAVQAALARFIDEGQLARHVRRAVKAYAARHDRIVAALRACPGLEVVPSAAGLHVTALAPGSARTVAAAAARGVAVEDLGAYGSDSTGFVFGFGAIDPALLDEGLGIFGEVLRRGREA</sequence>
<dbReference type="GO" id="GO:0030170">
    <property type="term" value="F:pyridoxal phosphate binding"/>
    <property type="evidence" value="ECO:0007669"/>
    <property type="project" value="InterPro"/>
</dbReference>
<feature type="compositionally biased region" description="Low complexity" evidence="6">
    <location>
        <begin position="233"/>
        <end position="244"/>
    </location>
</feature>
<dbReference type="SUPFAM" id="SSF53383">
    <property type="entry name" value="PLP-dependent transferases"/>
    <property type="match status" value="1"/>
</dbReference>
<dbReference type="GO" id="GO:0003700">
    <property type="term" value="F:DNA-binding transcription factor activity"/>
    <property type="evidence" value="ECO:0007669"/>
    <property type="project" value="InterPro"/>
</dbReference>
<name>A0A3N1GFW9_9ACTN</name>
<feature type="compositionally biased region" description="Basic and acidic residues" evidence="6">
    <location>
        <begin position="67"/>
        <end position="94"/>
    </location>
</feature>
<dbReference type="InterPro" id="IPR051446">
    <property type="entry name" value="HTH_trans_reg/aminotransferase"/>
</dbReference>
<dbReference type="Gene3D" id="3.40.640.10">
    <property type="entry name" value="Type I PLP-dependent aspartate aminotransferase-like (Major domain)"/>
    <property type="match status" value="1"/>
</dbReference>
<dbReference type="GO" id="GO:0008483">
    <property type="term" value="F:transaminase activity"/>
    <property type="evidence" value="ECO:0007669"/>
    <property type="project" value="UniProtKB-KW"/>
</dbReference>
<dbReference type="Gene3D" id="1.10.10.10">
    <property type="entry name" value="Winged helix-like DNA-binding domain superfamily/Winged helix DNA-binding domain"/>
    <property type="match status" value="1"/>
</dbReference>
<accession>A0A3N1GFW9</accession>
<feature type="domain" description="HTH gntR-type" evidence="7">
    <location>
        <begin position="158"/>
        <end position="226"/>
    </location>
</feature>
<comment type="caution">
    <text evidence="8">The sequence shown here is derived from an EMBL/GenBank/DDBJ whole genome shotgun (WGS) entry which is preliminary data.</text>
</comment>
<feature type="compositionally biased region" description="Low complexity" evidence="6">
    <location>
        <begin position="103"/>
        <end position="121"/>
    </location>
</feature>
<keyword evidence="3" id="KW-0805">Transcription regulation</keyword>
<dbReference type="Pfam" id="PF00392">
    <property type="entry name" value="GntR"/>
    <property type="match status" value="1"/>
</dbReference>
<dbReference type="SMART" id="SM00345">
    <property type="entry name" value="HTH_GNTR"/>
    <property type="match status" value="1"/>
</dbReference>
<protein>
    <submittedName>
        <fullName evidence="8">GntR family transcriptional regulator/MocR family aminotransferase</fullName>
    </submittedName>
</protein>
<dbReference type="InterPro" id="IPR004839">
    <property type="entry name" value="Aminotransferase_I/II_large"/>
</dbReference>
<dbReference type="InterPro" id="IPR015424">
    <property type="entry name" value="PyrdxlP-dep_Trfase"/>
</dbReference>
<proteinExistence type="inferred from homology"/>
<dbReference type="PROSITE" id="PS50949">
    <property type="entry name" value="HTH_GNTR"/>
    <property type="match status" value="1"/>
</dbReference>
<dbReference type="EMBL" id="RJKL01000001">
    <property type="protein sequence ID" value="ROP29173.1"/>
    <property type="molecule type" value="Genomic_DNA"/>
</dbReference>
<evidence type="ECO:0000256" key="6">
    <source>
        <dbReference type="SAM" id="MobiDB-lite"/>
    </source>
</evidence>
<keyword evidence="8" id="KW-0808">Transferase</keyword>
<dbReference type="InterPro" id="IPR000524">
    <property type="entry name" value="Tscrpt_reg_HTH_GntR"/>
</dbReference>
<evidence type="ECO:0000256" key="2">
    <source>
        <dbReference type="ARBA" id="ARBA00022898"/>
    </source>
</evidence>
<keyword evidence="8" id="KW-0032">Aminotransferase</keyword>